<gene>
    <name evidence="6" type="ORF">GCM10009846_04300</name>
</gene>
<organism evidence="6 7">
    <name type="scientific">Agrococcus versicolor</name>
    <dbReference type="NCBI Taxonomy" id="501482"/>
    <lineage>
        <taxon>Bacteria</taxon>
        <taxon>Bacillati</taxon>
        <taxon>Actinomycetota</taxon>
        <taxon>Actinomycetes</taxon>
        <taxon>Micrococcales</taxon>
        <taxon>Microbacteriaceae</taxon>
        <taxon>Agrococcus</taxon>
    </lineage>
</organism>
<dbReference type="RefSeq" id="WP_344339806.1">
    <property type="nucleotide sequence ID" value="NZ_BAAAQT010000001.1"/>
</dbReference>
<dbReference type="SUPFAM" id="SSF50324">
    <property type="entry name" value="Inorganic pyrophosphatase"/>
    <property type="match status" value="1"/>
</dbReference>
<comment type="cofactor">
    <cofactor evidence="1">
        <name>Mg(2+)</name>
        <dbReference type="ChEBI" id="CHEBI:18420"/>
    </cofactor>
</comment>
<dbReference type="Pfam" id="PF00719">
    <property type="entry name" value="Pyrophosphatase"/>
    <property type="match status" value="1"/>
</dbReference>
<comment type="caution">
    <text evidence="6">The sequence shown here is derived from an EMBL/GenBank/DDBJ whole genome shotgun (WGS) entry which is preliminary data.</text>
</comment>
<evidence type="ECO:0000313" key="7">
    <source>
        <dbReference type="Proteomes" id="UP001501599"/>
    </source>
</evidence>
<evidence type="ECO:0000313" key="6">
    <source>
        <dbReference type="EMBL" id="GAA2171204.1"/>
    </source>
</evidence>
<dbReference type="InterPro" id="IPR008162">
    <property type="entry name" value="Pyrophosphatase"/>
</dbReference>
<keyword evidence="7" id="KW-1185">Reference proteome</keyword>
<protein>
    <recommendedName>
        <fullName evidence="2">inorganic diphosphatase</fullName>
        <ecNumber evidence="2">3.6.1.1</ecNumber>
    </recommendedName>
</protein>
<evidence type="ECO:0000256" key="5">
    <source>
        <dbReference type="ARBA" id="ARBA00022842"/>
    </source>
</evidence>
<dbReference type="Proteomes" id="UP001501599">
    <property type="component" value="Unassembled WGS sequence"/>
</dbReference>
<dbReference type="Gene3D" id="3.90.80.10">
    <property type="entry name" value="Inorganic pyrophosphatase"/>
    <property type="match status" value="1"/>
</dbReference>
<sequence length="114" mass="11925">MADLFATLDVLVESCPIVIDRAKGSTHPVHDDVVYPVDYGYLDGTTSGDGDGIDVFRGSAEGTGVVGVTISVDLGKRDAEVKVLLDCSPAEVDAIRALAVDRLDVGAIVVLRQP</sequence>
<name>A0ABN3AJX2_9MICO</name>
<dbReference type="EMBL" id="BAAAQT010000001">
    <property type="protein sequence ID" value="GAA2171204.1"/>
    <property type="molecule type" value="Genomic_DNA"/>
</dbReference>
<dbReference type="EC" id="3.6.1.1" evidence="2"/>
<keyword evidence="5" id="KW-0460">Magnesium</keyword>
<keyword evidence="4" id="KW-0378">Hydrolase</keyword>
<evidence type="ECO:0000256" key="3">
    <source>
        <dbReference type="ARBA" id="ARBA00022723"/>
    </source>
</evidence>
<evidence type="ECO:0000256" key="1">
    <source>
        <dbReference type="ARBA" id="ARBA00001946"/>
    </source>
</evidence>
<keyword evidence="3" id="KW-0479">Metal-binding</keyword>
<evidence type="ECO:0000256" key="4">
    <source>
        <dbReference type="ARBA" id="ARBA00022801"/>
    </source>
</evidence>
<dbReference type="InterPro" id="IPR036649">
    <property type="entry name" value="Pyrophosphatase_sf"/>
</dbReference>
<proteinExistence type="predicted"/>
<evidence type="ECO:0000256" key="2">
    <source>
        <dbReference type="ARBA" id="ARBA00012146"/>
    </source>
</evidence>
<reference evidence="6 7" key="1">
    <citation type="journal article" date="2019" name="Int. J. Syst. Evol. Microbiol.">
        <title>The Global Catalogue of Microorganisms (GCM) 10K type strain sequencing project: providing services to taxonomists for standard genome sequencing and annotation.</title>
        <authorList>
            <consortium name="The Broad Institute Genomics Platform"/>
            <consortium name="The Broad Institute Genome Sequencing Center for Infectious Disease"/>
            <person name="Wu L."/>
            <person name="Ma J."/>
        </authorList>
    </citation>
    <scope>NUCLEOTIDE SEQUENCE [LARGE SCALE GENOMIC DNA]</scope>
    <source>
        <strain evidence="6 7">JCM 16026</strain>
    </source>
</reference>
<accession>A0ABN3AJX2</accession>